<dbReference type="GO" id="GO:0004791">
    <property type="term" value="F:thioredoxin-disulfide reductase (NADPH) activity"/>
    <property type="evidence" value="ECO:0007669"/>
    <property type="project" value="UniProtKB-EC"/>
</dbReference>
<keyword evidence="4" id="KW-1015">Disulfide bond</keyword>
<evidence type="ECO:0000313" key="9">
    <source>
        <dbReference type="Proteomes" id="UP001055025"/>
    </source>
</evidence>
<evidence type="ECO:0000313" key="8">
    <source>
        <dbReference type="EMBL" id="GJM55294.1"/>
    </source>
</evidence>
<evidence type="ECO:0000256" key="4">
    <source>
        <dbReference type="ARBA" id="ARBA00023157"/>
    </source>
</evidence>
<evidence type="ECO:0000256" key="6">
    <source>
        <dbReference type="ARBA" id="ARBA00048132"/>
    </source>
</evidence>
<dbReference type="PROSITE" id="PS00573">
    <property type="entry name" value="PYRIDINE_REDOX_2"/>
    <property type="match status" value="1"/>
</dbReference>
<dbReference type="Gene3D" id="3.50.50.60">
    <property type="entry name" value="FAD/NAD(P)-binding domain"/>
    <property type="match status" value="2"/>
</dbReference>
<proteinExistence type="predicted"/>
<keyword evidence="9" id="KW-1185">Reference proteome</keyword>
<protein>
    <submittedName>
        <fullName evidence="8">Thioredoxin reductase</fullName>
    </submittedName>
</protein>
<dbReference type="InterPro" id="IPR023753">
    <property type="entry name" value="FAD/NAD-binding_dom"/>
</dbReference>
<dbReference type="InterPro" id="IPR008255">
    <property type="entry name" value="Pyr_nucl-diS_OxRdtase_2_AS"/>
</dbReference>
<sequence length="312" mass="32747">MVYHDLTVVGGGPAGLTAAIYANRAAVDAVTVESGSWGGQISQSDLVDNYPGIENVSGFDLGIRMHDHAEHLGAAFAQDTVHGLAYDPETQLFLVEGASDTYQSRAVVLATGGTPRPAGFEGEEEFRGRGVSYCATCDGMFYRDKVTYVVGGGNTACEEADFLSRICSKVVMVVRKDHLRAQASLVERVELNPKVEVRYRCAIAKLEGDGLPESITLRDTETGELERVEHGAGTFGVFVFIGTVPASGLVEGLAELNGNGEVVTGADMSTSTPGLFVAGDVRQTPLRQVVTAAADGAVAANSAALFLGNLVI</sequence>
<keyword evidence="5" id="KW-0676">Redox-active center</keyword>
<keyword evidence="3" id="KW-0560">Oxidoreductase</keyword>
<organism evidence="8 9">
    <name type="scientific">Granulimonas faecalis</name>
    <dbReference type="NCBI Taxonomy" id="2894155"/>
    <lineage>
        <taxon>Bacteria</taxon>
        <taxon>Bacillati</taxon>
        <taxon>Actinomycetota</taxon>
        <taxon>Coriobacteriia</taxon>
        <taxon>Coriobacteriales</taxon>
        <taxon>Kribbibacteriaceae</taxon>
        <taxon>Granulimonas</taxon>
    </lineage>
</organism>
<evidence type="ECO:0000256" key="3">
    <source>
        <dbReference type="ARBA" id="ARBA00023002"/>
    </source>
</evidence>
<comment type="catalytic activity">
    <reaction evidence="6">
        <text>[thioredoxin]-dithiol + NADP(+) = [thioredoxin]-disulfide + NADPH + H(+)</text>
        <dbReference type="Rhea" id="RHEA:20345"/>
        <dbReference type="Rhea" id="RHEA-COMP:10698"/>
        <dbReference type="Rhea" id="RHEA-COMP:10700"/>
        <dbReference type="ChEBI" id="CHEBI:15378"/>
        <dbReference type="ChEBI" id="CHEBI:29950"/>
        <dbReference type="ChEBI" id="CHEBI:50058"/>
        <dbReference type="ChEBI" id="CHEBI:57783"/>
        <dbReference type="ChEBI" id="CHEBI:58349"/>
        <dbReference type="EC" id="1.8.1.9"/>
    </reaction>
</comment>
<dbReference type="InterPro" id="IPR036188">
    <property type="entry name" value="FAD/NAD-bd_sf"/>
</dbReference>
<reference evidence="8" key="1">
    <citation type="journal article" date="2022" name="Int. J. Syst. Evol. Microbiol.">
        <title>Granulimonas faecalis gen. nov., sp. nov., and Leptogranulimonas caecicola gen. nov., sp. nov., novel lactate-producing Atopobiaceae bacteria isolated from mouse intestines, and an emended description of the family Atopobiaceae.</title>
        <authorList>
            <person name="Morinaga K."/>
            <person name="Kusada H."/>
            <person name="Sakamoto S."/>
            <person name="Murakami T."/>
            <person name="Toyoda A."/>
            <person name="Mori H."/>
            <person name="Meng X.Y."/>
            <person name="Takashino M."/>
            <person name="Murotomi K."/>
            <person name="Tamaki H."/>
        </authorList>
    </citation>
    <scope>NUCLEOTIDE SEQUENCE</scope>
    <source>
        <strain evidence="8">OPF53</strain>
    </source>
</reference>
<evidence type="ECO:0000256" key="2">
    <source>
        <dbReference type="ARBA" id="ARBA00022827"/>
    </source>
</evidence>
<feature type="domain" description="FAD/NAD(P)-binding" evidence="7">
    <location>
        <begin position="5"/>
        <end position="296"/>
    </location>
</feature>
<dbReference type="AlphaFoldDB" id="A0AAV5B1H6"/>
<evidence type="ECO:0000256" key="5">
    <source>
        <dbReference type="ARBA" id="ARBA00023284"/>
    </source>
</evidence>
<dbReference type="SUPFAM" id="SSF51905">
    <property type="entry name" value="FAD/NAD(P)-binding domain"/>
    <property type="match status" value="1"/>
</dbReference>
<keyword evidence="2" id="KW-0274">FAD</keyword>
<name>A0AAV5B1H6_9ACTN</name>
<evidence type="ECO:0000259" key="7">
    <source>
        <dbReference type="Pfam" id="PF07992"/>
    </source>
</evidence>
<dbReference type="EMBL" id="BQKC01000001">
    <property type="protein sequence ID" value="GJM55294.1"/>
    <property type="molecule type" value="Genomic_DNA"/>
</dbReference>
<dbReference type="PRINTS" id="PR00469">
    <property type="entry name" value="PNDRDTASEII"/>
</dbReference>
<keyword evidence="1" id="KW-0285">Flavoprotein</keyword>
<accession>A0AAV5B1H6</accession>
<comment type="caution">
    <text evidence="8">The sequence shown here is derived from an EMBL/GenBank/DDBJ whole genome shotgun (WGS) entry which is preliminary data.</text>
</comment>
<evidence type="ECO:0000256" key="1">
    <source>
        <dbReference type="ARBA" id="ARBA00022630"/>
    </source>
</evidence>
<dbReference type="RefSeq" id="WP_135977395.1">
    <property type="nucleotide sequence ID" value="NZ_BQKC01000001.1"/>
</dbReference>
<dbReference type="PRINTS" id="PR00368">
    <property type="entry name" value="FADPNR"/>
</dbReference>
<dbReference type="Pfam" id="PF07992">
    <property type="entry name" value="Pyr_redox_2"/>
    <property type="match status" value="1"/>
</dbReference>
<dbReference type="Proteomes" id="UP001055025">
    <property type="component" value="Unassembled WGS sequence"/>
</dbReference>
<gene>
    <name evidence="8" type="ORF">ATOP_09490</name>
</gene>
<dbReference type="PANTHER" id="PTHR48105">
    <property type="entry name" value="THIOREDOXIN REDUCTASE 1-RELATED-RELATED"/>
    <property type="match status" value="1"/>
</dbReference>
<dbReference type="InterPro" id="IPR050097">
    <property type="entry name" value="Ferredoxin-NADP_redctase_2"/>
</dbReference>